<evidence type="ECO:0000256" key="1">
    <source>
        <dbReference type="ARBA" id="ARBA00004571"/>
    </source>
</evidence>
<dbReference type="GO" id="GO:0044718">
    <property type="term" value="P:siderophore transmembrane transport"/>
    <property type="evidence" value="ECO:0007669"/>
    <property type="project" value="TreeGrafter"/>
</dbReference>
<evidence type="ECO:0000256" key="4">
    <source>
        <dbReference type="ARBA" id="ARBA00022692"/>
    </source>
</evidence>
<dbReference type="Proteomes" id="UP000033035">
    <property type="component" value="Unassembled WGS sequence"/>
</dbReference>
<proteinExistence type="predicted"/>
<dbReference type="HOGENOM" id="CLU_006298_1_0_10"/>
<dbReference type="RefSeq" id="WP_028730291.1">
    <property type="nucleotide sequence ID" value="NZ_KE386765.1"/>
</dbReference>
<dbReference type="Pfam" id="PF25183">
    <property type="entry name" value="OMP_b-brl_4"/>
    <property type="match status" value="2"/>
</dbReference>
<sequence length="1095" mass="121198">MLKRFILIIGCLICMFQVVTGQVTTSGLSGRVISEGEALAGATVLAVHQPTGTRYGTITNLEGQYFLQGLYTGGPYKVEVSYVGCQPVCYTDLRLVLGETYVLNVSLEESTELSEVVVTASRRPFASTKTGASNHINSRQIAQTPNIGQTLDGLVKYSAYANGGTYAFGGRDQRQNSFTVDGASFNNNMGLGNFLLGSKPISTEALEEVQINIAPFDVRQSNFVGGSINAVTKSGTNQFKGSGYTYIRNEKLRGNTVDGFDLGERAEEAAYIYGVTLGGPIIKNKLFFFINGEMDNSPKPMTKYTYSTDGVRDDANLISRVTEADMAAFSSVLKNRYGYNTGSWTDFSGGEKAYRALVRLDWNINQAHKLMFRYNYTQNSVYNPVYSNGRGGEVAMNGARIGPYSMSFRNSCYTVDNNLFSLTAELNSTLGRNKYNKFSISYTSVENNRRKAIDGGPFPTIDIMKPIEGGSLYTFMNAGYDQYAWNNGVLDKTLSISDNFSYNLGRHSLTTGLSFDLINVSNSYMRSGLGYYRYNSYEDFVNEVAPSVYTLTYSLTGGDSPTAEVKMGQFAAYLQDEHNVSDRLKLIYGLRIDLPIYLSDKLLNPAVAGLDFDGRRLYADAWPATQVLFSPRVGFNWDILGDQSLKLRGGTGIFTGRMPLVFLTNIQSNSGMIQNTVTYTEKDNQAALDKLAGGIRSASEVIQLLDLPTEPGTVNSLATLDKDFKLPQVWKTSIAADYRLPLPFDANFTFEGIFIKDINAIVQSNYNVISLDNGKMQRFSGPDNRYFYPGGADNKVLAKNSDALLMSNTSKGYSYTLNTSLQASPVRNLDLLVSYTYTGSKSLFYNQGNDPISSWKNQMSVDGPNNLFLQNPSFLASPSRVVASVNYTIPYARKHMATSVALIYTGERTGSYTYCYTGDMNNDGVSNDLLYIPKTKDELTFTDKKDKDKVIFTAAEQADAFWNFVNQDPYLSKHKGEYAEAFSAFNPWAHRFDLRILQNFSVQAGKQNNTLQISLDILNVGNLLNNSWGLYKSAAKSGGGRILERKGVTADNVPLYNMTHYVEDGQLLLPTQTFSAVQSSSNCWQMQIGIRYMFN</sequence>
<accession>A0A0F5JHZ1</accession>
<gene>
    <name evidence="8" type="ORF">HMPREF1536_02095</name>
</gene>
<feature type="domain" description="TonB-dependent transporter Oar-like beta-barrel" evidence="7">
    <location>
        <begin position="231"/>
        <end position="297"/>
    </location>
</feature>
<evidence type="ECO:0000313" key="8">
    <source>
        <dbReference type="EMBL" id="KKB57373.1"/>
    </source>
</evidence>
<keyword evidence="5" id="KW-0472">Membrane</keyword>
<dbReference type="InterPro" id="IPR057601">
    <property type="entry name" value="Oar-like_b-barrel"/>
</dbReference>
<evidence type="ECO:0000313" key="9">
    <source>
        <dbReference type="Proteomes" id="UP000033035"/>
    </source>
</evidence>
<keyword evidence="9" id="KW-1185">Reference proteome</keyword>
<keyword evidence="4" id="KW-0812">Transmembrane</keyword>
<evidence type="ECO:0000256" key="2">
    <source>
        <dbReference type="ARBA" id="ARBA00022448"/>
    </source>
</evidence>
<dbReference type="Gene3D" id="2.60.40.1120">
    <property type="entry name" value="Carboxypeptidase-like, regulatory domain"/>
    <property type="match status" value="1"/>
</dbReference>
<feature type="domain" description="TonB-dependent transporter Oar-like beta-barrel" evidence="7">
    <location>
        <begin position="351"/>
        <end position="1025"/>
    </location>
</feature>
<dbReference type="SUPFAM" id="SSF49464">
    <property type="entry name" value="Carboxypeptidase regulatory domain-like"/>
    <property type="match status" value="1"/>
</dbReference>
<dbReference type="InterPro" id="IPR039426">
    <property type="entry name" value="TonB-dep_rcpt-like"/>
</dbReference>
<dbReference type="STRING" id="1203610.HMPREF1536_02095"/>
<evidence type="ECO:0000256" key="3">
    <source>
        <dbReference type="ARBA" id="ARBA00022452"/>
    </source>
</evidence>
<dbReference type="GO" id="GO:0015344">
    <property type="term" value="F:siderophore uptake transmembrane transporter activity"/>
    <property type="evidence" value="ECO:0007669"/>
    <property type="project" value="TreeGrafter"/>
</dbReference>
<keyword evidence="3" id="KW-1134">Transmembrane beta strand</keyword>
<dbReference type="PATRIC" id="fig|1203610.3.peg.2151"/>
<dbReference type="PANTHER" id="PTHR30069">
    <property type="entry name" value="TONB-DEPENDENT OUTER MEMBRANE RECEPTOR"/>
    <property type="match status" value="1"/>
</dbReference>
<keyword evidence="2" id="KW-0813">Transport</keyword>
<comment type="subcellular location">
    <subcellularLocation>
        <location evidence="1">Cell outer membrane</location>
        <topology evidence="1">Multi-pass membrane protein</topology>
    </subcellularLocation>
</comment>
<organism evidence="8 9">
    <name type="scientific">Parabacteroides gordonii MS-1 = DSM 23371</name>
    <dbReference type="NCBI Taxonomy" id="1203610"/>
    <lineage>
        <taxon>Bacteria</taxon>
        <taxon>Pseudomonadati</taxon>
        <taxon>Bacteroidota</taxon>
        <taxon>Bacteroidia</taxon>
        <taxon>Bacteroidales</taxon>
        <taxon>Tannerellaceae</taxon>
        <taxon>Parabacteroides</taxon>
    </lineage>
</organism>
<evidence type="ECO:0000256" key="5">
    <source>
        <dbReference type="ARBA" id="ARBA00023136"/>
    </source>
</evidence>
<dbReference type="PANTHER" id="PTHR30069:SF46">
    <property type="entry name" value="OAR PROTEIN"/>
    <property type="match status" value="1"/>
</dbReference>
<comment type="caution">
    <text evidence="8">The sequence shown here is derived from an EMBL/GenBank/DDBJ whole genome shotgun (WGS) entry which is preliminary data.</text>
</comment>
<reference evidence="8 9" key="1">
    <citation type="submission" date="2013-04" db="EMBL/GenBank/DDBJ databases">
        <title>The Genome Sequence of Parabacteroides gordonii DSM 23371.</title>
        <authorList>
            <consortium name="The Broad Institute Genomics Platform"/>
            <person name="Earl A."/>
            <person name="Ward D."/>
            <person name="Feldgarden M."/>
            <person name="Gevers D."/>
            <person name="Martens E."/>
            <person name="Sakamoto M."/>
            <person name="Benno Y."/>
            <person name="Suzuki N."/>
            <person name="Matsunaga N."/>
            <person name="Koshihara K."/>
            <person name="Seki M."/>
            <person name="Komiya H."/>
            <person name="Walker B."/>
            <person name="Young S."/>
            <person name="Zeng Q."/>
            <person name="Gargeya S."/>
            <person name="Fitzgerald M."/>
            <person name="Haas B."/>
            <person name="Abouelleil A."/>
            <person name="Allen A.W."/>
            <person name="Alvarado L."/>
            <person name="Arachchi H.M."/>
            <person name="Berlin A.M."/>
            <person name="Chapman S.B."/>
            <person name="Gainer-Dewar J."/>
            <person name="Goldberg J."/>
            <person name="Griggs A."/>
            <person name="Gujja S."/>
            <person name="Hansen M."/>
            <person name="Howarth C."/>
            <person name="Imamovic A."/>
            <person name="Ireland A."/>
            <person name="Larimer J."/>
            <person name="McCowan C."/>
            <person name="Murphy C."/>
            <person name="Pearson M."/>
            <person name="Poon T.W."/>
            <person name="Priest M."/>
            <person name="Roberts A."/>
            <person name="Saif S."/>
            <person name="Shea T."/>
            <person name="Sisk P."/>
            <person name="Sykes S."/>
            <person name="Wortman J."/>
            <person name="Nusbaum C."/>
            <person name="Birren B."/>
        </authorList>
    </citation>
    <scope>NUCLEOTIDE SEQUENCE [LARGE SCALE GENOMIC DNA]</scope>
    <source>
        <strain evidence="8 9">MS-1</strain>
    </source>
</reference>
<name>A0A0F5JHZ1_9BACT</name>
<dbReference type="GO" id="GO:0009279">
    <property type="term" value="C:cell outer membrane"/>
    <property type="evidence" value="ECO:0007669"/>
    <property type="project" value="UniProtKB-SubCell"/>
</dbReference>
<dbReference type="InterPro" id="IPR008969">
    <property type="entry name" value="CarboxyPept-like_regulatory"/>
</dbReference>
<keyword evidence="6" id="KW-0998">Cell outer membrane</keyword>
<evidence type="ECO:0000256" key="6">
    <source>
        <dbReference type="ARBA" id="ARBA00023237"/>
    </source>
</evidence>
<dbReference type="EMBL" id="AQHW01000013">
    <property type="protein sequence ID" value="KKB57373.1"/>
    <property type="molecule type" value="Genomic_DNA"/>
</dbReference>
<dbReference type="Gene3D" id="2.40.170.20">
    <property type="entry name" value="TonB-dependent receptor, beta-barrel domain"/>
    <property type="match status" value="1"/>
</dbReference>
<protein>
    <recommendedName>
        <fullName evidence="7">TonB-dependent transporter Oar-like beta-barrel domain-containing protein</fullName>
    </recommendedName>
</protein>
<evidence type="ECO:0000259" key="7">
    <source>
        <dbReference type="Pfam" id="PF25183"/>
    </source>
</evidence>
<dbReference type="SUPFAM" id="SSF56935">
    <property type="entry name" value="Porins"/>
    <property type="match status" value="1"/>
</dbReference>
<dbReference type="Pfam" id="PF13620">
    <property type="entry name" value="CarboxypepD_reg"/>
    <property type="match status" value="1"/>
</dbReference>
<dbReference type="AlphaFoldDB" id="A0A0F5JHZ1"/>
<dbReference type="InterPro" id="IPR036942">
    <property type="entry name" value="Beta-barrel_TonB_sf"/>
</dbReference>